<accession>A0A386ZMC1</accession>
<name>A0A386ZMC1_9NOCA</name>
<reference evidence="2 3" key="1">
    <citation type="submission" date="2018-09" db="EMBL/GenBank/DDBJ databases">
        <title>Nocardia yunnanensis sp. nov., an actinomycete isolated from a soil sample.</title>
        <authorList>
            <person name="Zhang J."/>
        </authorList>
    </citation>
    <scope>NUCLEOTIDE SEQUENCE [LARGE SCALE GENOMIC DNA]</scope>
    <source>
        <strain evidence="2 3">CFHS0054</strain>
    </source>
</reference>
<evidence type="ECO:0000313" key="2">
    <source>
        <dbReference type="EMBL" id="AYF78360.1"/>
    </source>
</evidence>
<feature type="region of interest" description="Disordered" evidence="1">
    <location>
        <begin position="1"/>
        <end position="20"/>
    </location>
</feature>
<protein>
    <submittedName>
        <fullName evidence="2">Uncharacterized protein</fullName>
    </submittedName>
</protein>
<evidence type="ECO:0000313" key="3">
    <source>
        <dbReference type="Proteomes" id="UP000267164"/>
    </source>
</evidence>
<dbReference type="Proteomes" id="UP000267164">
    <property type="component" value="Chromosome"/>
</dbReference>
<dbReference type="EMBL" id="CP032568">
    <property type="protein sequence ID" value="AYF78360.1"/>
    <property type="molecule type" value="Genomic_DNA"/>
</dbReference>
<keyword evidence="3" id="KW-1185">Reference proteome</keyword>
<gene>
    <name evidence="2" type="ORF">D7D52_36105</name>
</gene>
<organism evidence="2 3">
    <name type="scientific">Nocardia yunnanensis</name>
    <dbReference type="NCBI Taxonomy" id="2382165"/>
    <lineage>
        <taxon>Bacteria</taxon>
        <taxon>Bacillati</taxon>
        <taxon>Actinomycetota</taxon>
        <taxon>Actinomycetes</taxon>
        <taxon>Mycobacteriales</taxon>
        <taxon>Nocardiaceae</taxon>
        <taxon>Nocardia</taxon>
    </lineage>
</organism>
<dbReference type="AlphaFoldDB" id="A0A386ZMC1"/>
<proteinExistence type="predicted"/>
<evidence type="ECO:0000256" key="1">
    <source>
        <dbReference type="SAM" id="MobiDB-lite"/>
    </source>
</evidence>
<sequence length="66" mass="7187">MHLAHAGMIRTTRSGQCSPRTWGWSVTEGPVLQARIALPTHAGMVRHRTKSAKSAVLPTYAGMFRG</sequence>
<dbReference type="KEGG" id="nyu:D7D52_36105"/>